<evidence type="ECO:0000256" key="6">
    <source>
        <dbReference type="HAMAP-Rule" id="MF_01216"/>
    </source>
</evidence>
<dbReference type="PANTHER" id="PTHR43741">
    <property type="entry name" value="FMN-DEPENDENT NADH-AZOREDUCTASE 1"/>
    <property type="match status" value="1"/>
</dbReference>
<keyword evidence="9" id="KW-1185">Reference proteome</keyword>
<feature type="binding site" evidence="6">
    <location>
        <begin position="93"/>
        <end position="96"/>
    </location>
    <ligand>
        <name>FMN</name>
        <dbReference type="ChEBI" id="CHEBI:58210"/>
    </ligand>
</feature>
<dbReference type="Pfam" id="PF02525">
    <property type="entry name" value="Flavodoxin_2"/>
    <property type="match status" value="1"/>
</dbReference>
<gene>
    <name evidence="6" type="primary">azoR</name>
    <name evidence="8" type="ORF">EIZ48_23640</name>
</gene>
<dbReference type="Gene3D" id="3.40.50.360">
    <property type="match status" value="1"/>
</dbReference>
<organism evidence="8 9">
    <name type="scientific">Photobacterium alginatilyticum</name>
    <dbReference type="NCBI Taxonomy" id="1775171"/>
    <lineage>
        <taxon>Bacteria</taxon>
        <taxon>Pseudomonadati</taxon>
        <taxon>Pseudomonadota</taxon>
        <taxon>Gammaproteobacteria</taxon>
        <taxon>Vibrionales</taxon>
        <taxon>Vibrionaceae</taxon>
        <taxon>Photobacterium</taxon>
    </lineage>
</organism>
<dbReference type="SUPFAM" id="SSF52218">
    <property type="entry name" value="Flavoproteins"/>
    <property type="match status" value="1"/>
</dbReference>
<proteinExistence type="inferred from homology"/>
<evidence type="ECO:0000256" key="2">
    <source>
        <dbReference type="ARBA" id="ARBA00022643"/>
    </source>
</evidence>
<dbReference type="EMBL" id="RSEJ01000031">
    <property type="protein sequence ID" value="NBI55513.1"/>
    <property type="molecule type" value="Genomic_DNA"/>
</dbReference>
<comment type="function">
    <text evidence="6">Also exhibits azoreductase activity. Catalyzes the reductive cleavage of the azo bond in aromatic azo compounds to the corresponding amines.</text>
</comment>
<dbReference type="InterPro" id="IPR023048">
    <property type="entry name" value="NADH:quinone_OxRdtase_FMN_depd"/>
</dbReference>
<comment type="cofactor">
    <cofactor evidence="6">
        <name>FMN</name>
        <dbReference type="ChEBI" id="CHEBI:58210"/>
    </cofactor>
    <text evidence="6">Binds 1 FMN per subunit.</text>
</comment>
<dbReference type="HAMAP" id="MF_01216">
    <property type="entry name" value="Azoreductase_type1"/>
    <property type="match status" value="1"/>
</dbReference>
<comment type="similarity">
    <text evidence="6">Belongs to the azoreductase type 1 family.</text>
</comment>
<evidence type="ECO:0000259" key="7">
    <source>
        <dbReference type="Pfam" id="PF02525"/>
    </source>
</evidence>
<evidence type="ECO:0000256" key="5">
    <source>
        <dbReference type="ARBA" id="ARBA00048542"/>
    </source>
</evidence>
<accession>A0ABW9YNW3</accession>
<dbReference type="PANTHER" id="PTHR43741:SF2">
    <property type="entry name" value="FMN-DEPENDENT NADH:QUINONE OXIDOREDUCTASE"/>
    <property type="match status" value="1"/>
</dbReference>
<feature type="domain" description="Flavodoxin-like fold" evidence="7">
    <location>
        <begin position="3"/>
        <end position="194"/>
    </location>
</feature>
<dbReference type="EC" id="1.6.5.-" evidence="6"/>
<comment type="catalytic activity">
    <reaction evidence="5">
        <text>N,N-dimethyl-1,4-phenylenediamine + anthranilate + 2 NAD(+) = 2-(4-dimethylaminophenyl)diazenylbenzoate + 2 NADH + 2 H(+)</text>
        <dbReference type="Rhea" id="RHEA:55872"/>
        <dbReference type="ChEBI" id="CHEBI:15378"/>
        <dbReference type="ChEBI" id="CHEBI:15783"/>
        <dbReference type="ChEBI" id="CHEBI:16567"/>
        <dbReference type="ChEBI" id="CHEBI:57540"/>
        <dbReference type="ChEBI" id="CHEBI:57945"/>
        <dbReference type="ChEBI" id="CHEBI:71579"/>
        <dbReference type="EC" id="1.7.1.17"/>
    </reaction>
    <physiologicalReaction direction="right-to-left" evidence="5">
        <dbReference type="Rhea" id="RHEA:55874"/>
    </physiologicalReaction>
</comment>
<evidence type="ECO:0000313" key="8">
    <source>
        <dbReference type="EMBL" id="NBI55513.1"/>
    </source>
</evidence>
<evidence type="ECO:0000256" key="4">
    <source>
        <dbReference type="ARBA" id="ARBA00023027"/>
    </source>
</evidence>
<dbReference type="Proteomes" id="UP000738517">
    <property type="component" value="Unassembled WGS sequence"/>
</dbReference>
<comment type="caution">
    <text evidence="8">The sequence shown here is derived from an EMBL/GenBank/DDBJ whole genome shotgun (WGS) entry which is preliminary data.</text>
</comment>
<keyword evidence="2 6" id="KW-0288">FMN</keyword>
<feature type="binding site" evidence="6">
    <location>
        <begin position="16"/>
        <end position="18"/>
    </location>
    <ligand>
        <name>FMN</name>
        <dbReference type="ChEBI" id="CHEBI:58210"/>
    </ligand>
</feature>
<comment type="subunit">
    <text evidence="6">Homodimer.</text>
</comment>
<dbReference type="InterPro" id="IPR003680">
    <property type="entry name" value="Flavodoxin_fold"/>
</dbReference>
<feature type="binding site" evidence="6">
    <location>
        <begin position="137"/>
        <end position="140"/>
    </location>
    <ligand>
        <name>FMN</name>
        <dbReference type="ChEBI" id="CHEBI:58210"/>
    </ligand>
</feature>
<keyword evidence="1 6" id="KW-0285">Flavoprotein</keyword>
<keyword evidence="4 6" id="KW-0520">NAD</keyword>
<protein>
    <recommendedName>
        <fullName evidence="6">FMN dependent NADH:quinone oxidoreductase</fullName>
        <ecNumber evidence="6">1.6.5.-</ecNumber>
    </recommendedName>
    <alternativeName>
        <fullName evidence="6">Azo-dye reductase</fullName>
    </alternativeName>
    <alternativeName>
        <fullName evidence="6">FMN-dependent NADH-azo compound oxidoreductase</fullName>
    </alternativeName>
    <alternativeName>
        <fullName evidence="6">FMN-dependent NADH-azoreductase</fullName>
        <ecNumber evidence="6">1.7.1.17</ecNumber>
    </alternativeName>
</protein>
<dbReference type="RefSeq" id="WP_160657215.1">
    <property type="nucleotide sequence ID" value="NZ_RSEJ01000031.1"/>
</dbReference>
<keyword evidence="3 6" id="KW-0560">Oxidoreductase</keyword>
<name>A0ABW9YNW3_9GAMM</name>
<comment type="function">
    <text evidence="6">Quinone reductase that provides resistance to thiol-specific stress caused by electrophilic quinones.</text>
</comment>
<sequence length="197" mass="21119">MSNVLVLKSSILGDYSQSNALIDHLIASWETKTSSVIERDLAANPLPVLDGEIAGGLRGGDNLTARQKETLALSDQLIEEVIASDTLVIAAPMYNFTIPTQLKNWFDLIARAGVTFSYTETGPVGLLTDKKVIVVTTRGGIHKDGATDLMVPYLKTILGFVGLTDVEFVYGEALAMGDEFATKAIADAKSELEQLTA</sequence>
<feature type="binding site" evidence="6">
    <location>
        <position position="10"/>
    </location>
    <ligand>
        <name>FMN</name>
        <dbReference type="ChEBI" id="CHEBI:58210"/>
    </ligand>
</feature>
<evidence type="ECO:0000256" key="1">
    <source>
        <dbReference type="ARBA" id="ARBA00022630"/>
    </source>
</evidence>
<reference evidence="8 9" key="1">
    <citation type="journal article" date="2017" name="Int. J. Syst. Evol. Microbiol.">
        <title>Photobacterium alginatilyticum sp. nov., a marine bacterium isolated from bottom seawater.</title>
        <authorList>
            <person name="Wang X."/>
            <person name="Wang Y."/>
            <person name="Yang X."/>
            <person name="Sun H."/>
            <person name="Li B."/>
            <person name="Zhang X.H."/>
        </authorList>
    </citation>
    <scope>NUCLEOTIDE SEQUENCE [LARGE SCALE GENOMIC DNA]</scope>
    <source>
        <strain evidence="8 9">P03D4</strain>
    </source>
</reference>
<comment type="catalytic activity">
    <reaction evidence="6">
        <text>2 a quinone + NADH + H(+) = 2 a 1,4-benzosemiquinone + NAD(+)</text>
        <dbReference type="Rhea" id="RHEA:65952"/>
        <dbReference type="ChEBI" id="CHEBI:15378"/>
        <dbReference type="ChEBI" id="CHEBI:57540"/>
        <dbReference type="ChEBI" id="CHEBI:57945"/>
        <dbReference type="ChEBI" id="CHEBI:132124"/>
        <dbReference type="ChEBI" id="CHEBI:134225"/>
    </reaction>
</comment>
<evidence type="ECO:0000256" key="3">
    <source>
        <dbReference type="ARBA" id="ARBA00023002"/>
    </source>
</evidence>
<dbReference type="InterPro" id="IPR029039">
    <property type="entry name" value="Flavoprotein-like_sf"/>
</dbReference>
<dbReference type="EC" id="1.7.1.17" evidence="6"/>
<evidence type="ECO:0000313" key="9">
    <source>
        <dbReference type="Proteomes" id="UP000738517"/>
    </source>
</evidence>
<dbReference type="InterPro" id="IPR050104">
    <property type="entry name" value="FMN-dep_NADH:Q_OxRdtase_AzoR1"/>
</dbReference>